<feature type="domain" description="N-acetyltransferase" evidence="10">
    <location>
        <begin position="360"/>
        <end position="547"/>
    </location>
</feature>
<keyword evidence="2 9" id="KW-0820">tRNA-binding</keyword>
<comment type="caution">
    <text evidence="9">Lacks conserved residue(s) required for the propagation of feature annotation.</text>
</comment>
<dbReference type="InterPro" id="IPR027417">
    <property type="entry name" value="P-loop_NTPase"/>
</dbReference>
<evidence type="ECO:0000259" key="10">
    <source>
        <dbReference type="PROSITE" id="PS51186"/>
    </source>
</evidence>
<dbReference type="InterPro" id="IPR013562">
    <property type="entry name" value="TmcA/NAT10_N"/>
</dbReference>
<comment type="caution">
    <text evidence="11">The sequence shown here is derived from an EMBL/GenBank/DDBJ whole genome shotgun (WGS) entry which is preliminary data.</text>
</comment>
<comment type="catalytic activity">
    <reaction evidence="9">
        <text>cytidine(34) in elongator tRNA(Met) + acetyl-CoA + ATP + H2O = N(4)-acetylcytidine(34) in elongator tRNA(Met) + ADP + phosphate + CoA + H(+)</text>
        <dbReference type="Rhea" id="RHEA:43788"/>
        <dbReference type="Rhea" id="RHEA-COMP:10693"/>
        <dbReference type="Rhea" id="RHEA-COMP:10694"/>
        <dbReference type="ChEBI" id="CHEBI:15377"/>
        <dbReference type="ChEBI" id="CHEBI:15378"/>
        <dbReference type="ChEBI" id="CHEBI:30616"/>
        <dbReference type="ChEBI" id="CHEBI:43474"/>
        <dbReference type="ChEBI" id="CHEBI:57287"/>
        <dbReference type="ChEBI" id="CHEBI:57288"/>
        <dbReference type="ChEBI" id="CHEBI:74900"/>
        <dbReference type="ChEBI" id="CHEBI:82748"/>
        <dbReference type="ChEBI" id="CHEBI:456216"/>
        <dbReference type="EC" id="2.3.1.193"/>
    </reaction>
</comment>
<organism evidence="11 12">
    <name type="scientific">Salinivibrio costicola subsp. alcaliphilus</name>
    <dbReference type="NCBI Taxonomy" id="272773"/>
    <lineage>
        <taxon>Bacteria</taxon>
        <taxon>Pseudomonadati</taxon>
        <taxon>Pseudomonadota</taxon>
        <taxon>Gammaproteobacteria</taxon>
        <taxon>Vibrionales</taxon>
        <taxon>Vibrionaceae</taxon>
        <taxon>Salinivibrio</taxon>
    </lineage>
</organism>
<dbReference type="InterPro" id="IPR007807">
    <property type="entry name" value="TcmA/NAT10_helicase"/>
</dbReference>
<dbReference type="InterPro" id="IPR016181">
    <property type="entry name" value="Acyl_CoA_acyltransferase"/>
</dbReference>
<feature type="binding site" evidence="9">
    <location>
        <begin position="472"/>
        <end position="474"/>
    </location>
    <ligand>
        <name>acetyl-CoA</name>
        <dbReference type="ChEBI" id="CHEBI:57288"/>
    </ligand>
</feature>
<dbReference type="InterPro" id="IPR024914">
    <property type="entry name" value="tRNA_acetyltr_TmcA"/>
</dbReference>
<gene>
    <name evidence="9" type="primary">tmcA</name>
    <name evidence="11" type="ORF">BZJ21_11160</name>
</gene>
<keyword evidence="5 9" id="KW-0547">Nucleotide-binding</keyword>
<keyword evidence="1 9" id="KW-0963">Cytoplasm</keyword>
<reference evidence="12" key="1">
    <citation type="submission" date="2017-01" db="EMBL/GenBank/DDBJ databases">
        <title>Draft genome of the species Salinivibrio costicola subsp. alcaliphilus.</title>
        <authorList>
            <person name="Lopez-Hermoso C."/>
            <person name="De La Haba R."/>
            <person name="Sanchez-Porro C."/>
            <person name="Ventosa A."/>
        </authorList>
    </citation>
    <scope>NUCLEOTIDE SEQUENCE [LARGE SCALE GENOMIC DNA]</scope>
    <source>
        <strain evidence="12">CBH448</strain>
    </source>
</reference>
<dbReference type="Pfam" id="PF13718">
    <property type="entry name" value="GNAT_acetyltr_2"/>
    <property type="match status" value="2"/>
</dbReference>
<evidence type="ECO:0000313" key="11">
    <source>
        <dbReference type="EMBL" id="OOF33390.1"/>
    </source>
</evidence>
<evidence type="ECO:0000256" key="6">
    <source>
        <dbReference type="ARBA" id="ARBA00022840"/>
    </source>
</evidence>
<proteinExistence type="inferred from homology"/>
<comment type="subcellular location">
    <subcellularLocation>
        <location evidence="9">Cytoplasm</location>
    </subcellularLocation>
</comment>
<keyword evidence="4 9" id="KW-0819">tRNA processing</keyword>
<feature type="binding site" evidence="9">
    <location>
        <position position="321"/>
    </location>
    <ligand>
        <name>ATP</name>
        <dbReference type="ChEBI" id="CHEBI:30616"/>
    </ligand>
</feature>
<dbReference type="EC" id="2.3.1.193" evidence="9"/>
<keyword evidence="6 9" id="KW-0067">ATP-binding</keyword>
<evidence type="ECO:0000256" key="7">
    <source>
        <dbReference type="ARBA" id="ARBA00022884"/>
    </source>
</evidence>
<evidence type="ECO:0000256" key="3">
    <source>
        <dbReference type="ARBA" id="ARBA00022679"/>
    </source>
</evidence>
<dbReference type="Gene3D" id="3.40.50.11040">
    <property type="match status" value="1"/>
</dbReference>
<keyword evidence="3 9" id="KW-0808">Transferase</keyword>
<feature type="binding site" evidence="9">
    <location>
        <position position="154"/>
    </location>
    <ligand>
        <name>ATP</name>
        <dbReference type="ChEBI" id="CHEBI:30616"/>
    </ligand>
</feature>
<dbReference type="InterPro" id="IPR038321">
    <property type="entry name" value="TmcA_C_sf"/>
</dbReference>
<dbReference type="Gene3D" id="3.40.630.30">
    <property type="match status" value="1"/>
</dbReference>
<evidence type="ECO:0000313" key="12">
    <source>
        <dbReference type="Proteomes" id="UP000189431"/>
    </source>
</evidence>
<dbReference type="PROSITE" id="PS51186">
    <property type="entry name" value="GNAT"/>
    <property type="match status" value="1"/>
</dbReference>
<dbReference type="PANTHER" id="PTHR10925">
    <property type="entry name" value="N-ACETYLTRANSFERASE 10"/>
    <property type="match status" value="1"/>
</dbReference>
<dbReference type="SUPFAM" id="SSF52540">
    <property type="entry name" value="P-loop containing nucleoside triphosphate hydrolases"/>
    <property type="match status" value="1"/>
</dbReference>
<dbReference type="Pfam" id="PF08351">
    <property type="entry name" value="TmcA_N"/>
    <property type="match status" value="1"/>
</dbReference>
<comment type="function">
    <text evidence="9">Catalyzes the formation of N(4)-acetylcytidine (ac(4)C) at the wobble position of tRNA(Met), by using acetyl-CoA as an acetyl donor and ATP (or GTP).</text>
</comment>
<comment type="similarity">
    <text evidence="9">Belongs to the TmcA family.</text>
</comment>
<accession>A0ABX3KNU7</accession>
<dbReference type="SUPFAM" id="SSF55729">
    <property type="entry name" value="Acyl-CoA N-acyltransferases (Nat)"/>
    <property type="match status" value="1"/>
</dbReference>
<dbReference type="PANTHER" id="PTHR10925:SF5">
    <property type="entry name" value="RNA CYTIDINE ACETYLTRANSFERASE"/>
    <property type="match status" value="1"/>
</dbReference>
<evidence type="ECO:0000256" key="5">
    <source>
        <dbReference type="ARBA" id="ARBA00022741"/>
    </source>
</evidence>
<dbReference type="Gene3D" id="1.20.120.890">
    <property type="entry name" value="tRNA(Met) cytidine acetyltransferase, tail domain"/>
    <property type="match status" value="1"/>
</dbReference>
<dbReference type="Pfam" id="PF05127">
    <property type="entry name" value="NAT10_TcmA_helicase"/>
    <property type="match status" value="1"/>
</dbReference>
<dbReference type="RefSeq" id="WP_158075527.1">
    <property type="nucleotide sequence ID" value="NZ_MUFR01000031.1"/>
</dbReference>
<evidence type="ECO:0000256" key="8">
    <source>
        <dbReference type="ARBA" id="ARBA00023315"/>
    </source>
</evidence>
<dbReference type="HAMAP" id="MF_01886">
    <property type="entry name" value="tRNA_acetyltr_TmcA"/>
    <property type="match status" value="1"/>
</dbReference>
<dbReference type="InterPro" id="IPR032672">
    <property type="entry name" value="TmcA/NAT10/Kre33"/>
</dbReference>
<evidence type="ECO:0000256" key="1">
    <source>
        <dbReference type="ARBA" id="ARBA00022490"/>
    </source>
</evidence>
<dbReference type="CDD" id="cd04301">
    <property type="entry name" value="NAT_SF"/>
    <property type="match status" value="1"/>
</dbReference>
<dbReference type="InterPro" id="IPR000182">
    <property type="entry name" value="GNAT_dom"/>
</dbReference>
<keyword evidence="7 9" id="KW-0694">RNA-binding</keyword>
<dbReference type="EMBL" id="MUFR01000031">
    <property type="protein sequence ID" value="OOF33390.1"/>
    <property type="molecule type" value="Genomic_DNA"/>
</dbReference>
<name>A0ABX3KNU7_SALCS</name>
<evidence type="ECO:0000256" key="9">
    <source>
        <dbReference type="HAMAP-Rule" id="MF_01886"/>
    </source>
</evidence>
<protein>
    <recommendedName>
        <fullName evidence="9">tRNA(Met) cytidine acetyltransferase TmcA</fullName>
        <ecNumber evidence="9">2.3.1.193</ecNumber>
    </recommendedName>
</protein>
<keyword evidence="12" id="KW-1185">Reference proteome</keyword>
<dbReference type="Gene3D" id="3.40.50.300">
    <property type="entry name" value="P-loop containing nucleotide triphosphate hydrolases"/>
    <property type="match status" value="1"/>
</dbReference>
<dbReference type="Proteomes" id="UP000189431">
    <property type="component" value="Unassembled WGS sequence"/>
</dbReference>
<evidence type="ECO:0000256" key="2">
    <source>
        <dbReference type="ARBA" id="ARBA00022555"/>
    </source>
</evidence>
<keyword evidence="8 9" id="KW-0012">Acyltransferase</keyword>
<evidence type="ECO:0000256" key="4">
    <source>
        <dbReference type="ARBA" id="ARBA00022694"/>
    </source>
</evidence>
<sequence length="679" mass="74671">MGASTTSSTLQQFFADLIHSATLRAHRQLVCIDYPLDFIVAAFDEAATPLVIGHADEGLSWRQARQKLGQECGHIVVEVGADFNAEAFCAIAGCCRAGSLILLRLAAPKEALPPSVQRLVRQLELNESVAFFLRHQVRRPAEVLPLPGQHEVRQENAIEAVKKVATGHRRRPLLLTADRGRGKSAALGIAVAQLVMNKPRKILVSAPTPAHAATLFSHIKSSLGMNTQGQVIDYQGSDIRYIAPDTLLQETPLADLLLIDEAAAIPLPMLSQCLHQYSRVAIATTEHGYEGTGRAFTIRLKQLLDAEQPQWRPLRLTAPMRWADNDPVERALNALFLLDVDPPELLISDDQSQPVKLDNIVVQRLSPAQLLSDEALLRSLFALLLAAHYQTSPNDLARLLDDDSIIVWVGSVAGELVSACVINEECRLSADLSRAVVAGQRRLKGHLLSQSLAAHLGEPAILHQSLWRVERIAVAESYRYQGLGQQLITAVAQEASKLEISCLGVSFGVTARLSRFWLKQGFEPIKLGLKRDQASGCYSLQMVKPIKRLAWLQDGVALFRHSLPIQWMTTHQAMEVDIVGAMMCFLSDKPLAGCIDQQIKGFIAGGVGVDGSLASLQLWLRQHVKALPSHPDDNALYVLISRIILGHSWSTVCARYRLTGKKQAEAMIRDYVTRHDVSE</sequence>